<evidence type="ECO:0000313" key="2">
    <source>
        <dbReference type="EMBL" id="PYI01820.1"/>
    </source>
</evidence>
<protein>
    <submittedName>
        <fullName evidence="2">Uncharacterized protein</fullName>
    </submittedName>
</protein>
<feature type="region of interest" description="Disordered" evidence="1">
    <location>
        <begin position="90"/>
        <end position="114"/>
    </location>
</feature>
<evidence type="ECO:0000313" key="3">
    <source>
        <dbReference type="Proteomes" id="UP000248423"/>
    </source>
</evidence>
<feature type="region of interest" description="Disordered" evidence="1">
    <location>
        <begin position="198"/>
        <end position="252"/>
    </location>
</feature>
<dbReference type="AlphaFoldDB" id="A0A319DX88"/>
<dbReference type="VEuPathDB" id="FungiDB:BO78DRAFT_401019"/>
<evidence type="ECO:0000256" key="1">
    <source>
        <dbReference type="SAM" id="MobiDB-lite"/>
    </source>
</evidence>
<accession>A0A319DX88</accession>
<name>A0A319DX88_ASPSB</name>
<organism evidence="2 3">
    <name type="scientific">Aspergillus sclerotiicarbonarius (strain CBS 121057 / IBT 28362)</name>
    <dbReference type="NCBI Taxonomy" id="1448318"/>
    <lineage>
        <taxon>Eukaryota</taxon>
        <taxon>Fungi</taxon>
        <taxon>Dikarya</taxon>
        <taxon>Ascomycota</taxon>
        <taxon>Pezizomycotina</taxon>
        <taxon>Eurotiomycetes</taxon>
        <taxon>Eurotiomycetidae</taxon>
        <taxon>Eurotiales</taxon>
        <taxon>Aspergillaceae</taxon>
        <taxon>Aspergillus</taxon>
        <taxon>Aspergillus subgen. Circumdati</taxon>
    </lineage>
</organism>
<proteinExistence type="predicted"/>
<dbReference type="STRING" id="1448318.A0A319DX88"/>
<dbReference type="Proteomes" id="UP000248423">
    <property type="component" value="Unassembled WGS sequence"/>
</dbReference>
<gene>
    <name evidence="2" type="ORF">BO78DRAFT_401019</name>
</gene>
<dbReference type="EMBL" id="KZ826406">
    <property type="protein sequence ID" value="PYI01820.1"/>
    <property type="molecule type" value="Genomic_DNA"/>
</dbReference>
<sequence>MQEYRDSEGNPRTKDRPKAIILGDTKYQWSHEEAIRIVRSHRHGYEHTRPDIVRPLEQVQFYCATYRCRFGFLITDEGLLVLEATQETDIQRSPRPRRNVRPPSHQRVASSSTMDMSISGVSEAISDMSVKSSDMGAPSIRLMKYVFVPWGAQGVGNLTVKLALYCIARIANEDSGLKPDYTPLAAIARLSQGSPRQIQAPAAPIGGLQTPSTPAGKGKAAVMGGVGPATSTSNPKKSDGSQYHDANAFLEQ</sequence>
<dbReference type="OrthoDB" id="4367324at2759"/>
<keyword evidence="3" id="KW-1185">Reference proteome</keyword>
<feature type="compositionally biased region" description="Low complexity" evidence="1">
    <location>
        <begin position="214"/>
        <end position="223"/>
    </location>
</feature>
<reference evidence="2 3" key="1">
    <citation type="submission" date="2018-02" db="EMBL/GenBank/DDBJ databases">
        <title>The genomes of Aspergillus section Nigri reveals drivers in fungal speciation.</title>
        <authorList>
            <consortium name="DOE Joint Genome Institute"/>
            <person name="Vesth T.C."/>
            <person name="Nybo J."/>
            <person name="Theobald S."/>
            <person name="Brandl J."/>
            <person name="Frisvad J.C."/>
            <person name="Nielsen K.F."/>
            <person name="Lyhne E.K."/>
            <person name="Kogle M.E."/>
            <person name="Kuo A."/>
            <person name="Riley R."/>
            <person name="Clum A."/>
            <person name="Nolan M."/>
            <person name="Lipzen A."/>
            <person name="Salamov A."/>
            <person name="Henrissat B."/>
            <person name="Wiebenga A."/>
            <person name="De vries R.P."/>
            <person name="Grigoriev I.V."/>
            <person name="Mortensen U.H."/>
            <person name="Andersen M.R."/>
            <person name="Baker S.E."/>
        </authorList>
    </citation>
    <scope>NUCLEOTIDE SEQUENCE [LARGE SCALE GENOMIC DNA]</scope>
    <source>
        <strain evidence="2 3">CBS 121057</strain>
    </source>
</reference>